<dbReference type="EMBL" id="CATOUU010000698">
    <property type="protein sequence ID" value="CAI9942179.1"/>
    <property type="molecule type" value="Genomic_DNA"/>
</dbReference>
<protein>
    <submittedName>
        <fullName evidence="2">Hypothetical_protein</fullName>
    </submittedName>
</protein>
<sequence length="166" mass="18983">MKTICALAVGSSYYFYPQIKNVYQTFKIHKKEILAPYNQPTVSIDSNLIYANNQVTKQASLIREMYPTEKIVIVDNTNQKQILQSIGTQLFKNSAVKSKPQKGVYIGKNSTDHFAEIPEDLELKQNKIDFIEEKIQQLNENQRVGQAFIVKPKGKVVDYLNVLAQQ</sequence>
<organism evidence="1">
    <name type="scientific">Hexamita inflata</name>
    <dbReference type="NCBI Taxonomy" id="28002"/>
    <lineage>
        <taxon>Eukaryota</taxon>
        <taxon>Metamonada</taxon>
        <taxon>Diplomonadida</taxon>
        <taxon>Hexamitidae</taxon>
        <taxon>Hexamitinae</taxon>
        <taxon>Hexamita</taxon>
    </lineage>
</organism>
<proteinExistence type="predicted"/>
<evidence type="ECO:0000313" key="1">
    <source>
        <dbReference type="EMBL" id="CAI9942179.1"/>
    </source>
</evidence>
<keyword evidence="3" id="KW-1185">Reference proteome</keyword>
<accession>A0AA86PLS3</accession>
<comment type="caution">
    <text evidence="1">The sequence shown here is derived from an EMBL/GenBank/DDBJ whole genome shotgun (WGS) entry which is preliminary data.</text>
</comment>
<reference evidence="2 3" key="2">
    <citation type="submission" date="2024-07" db="EMBL/GenBank/DDBJ databases">
        <authorList>
            <person name="Akdeniz Z."/>
        </authorList>
    </citation>
    <scope>NUCLEOTIDE SEQUENCE [LARGE SCALE GENOMIC DNA]</scope>
</reference>
<evidence type="ECO:0000313" key="2">
    <source>
        <dbReference type="EMBL" id="CAL6066057.1"/>
    </source>
</evidence>
<name>A0AA86PLS3_9EUKA</name>
<dbReference type="AlphaFoldDB" id="A0AA86PLS3"/>
<dbReference type="EMBL" id="CAXDID020000258">
    <property type="protein sequence ID" value="CAL6066057.1"/>
    <property type="molecule type" value="Genomic_DNA"/>
</dbReference>
<dbReference type="Proteomes" id="UP001642409">
    <property type="component" value="Unassembled WGS sequence"/>
</dbReference>
<reference evidence="1" key="1">
    <citation type="submission" date="2023-06" db="EMBL/GenBank/DDBJ databases">
        <authorList>
            <person name="Kurt Z."/>
        </authorList>
    </citation>
    <scope>NUCLEOTIDE SEQUENCE</scope>
</reference>
<gene>
    <name evidence="1" type="ORF">HINF_LOCUS29824</name>
    <name evidence="2" type="ORF">HINF_LOCUS52138</name>
</gene>
<evidence type="ECO:0000313" key="3">
    <source>
        <dbReference type="Proteomes" id="UP001642409"/>
    </source>
</evidence>